<name>A0A8T0HX87_CERPU</name>
<accession>A0A8T0HX87</accession>
<keyword evidence="2" id="KW-1185">Reference proteome</keyword>
<protein>
    <submittedName>
        <fullName evidence="1">Uncharacterized protein</fullName>
    </submittedName>
</protein>
<sequence length="120" mass="13168">MLAELVTELGLSSSPDARESTAWSDFLLWEKTRGVQNGISRARSSATIHLLAVASGSLIFLIRQKGLIKVDEPPWSERRENGPLSIQKPPNPHGCAITFTHRDAHEEPKESLVTVINSIG</sequence>
<proteinExistence type="predicted"/>
<evidence type="ECO:0000313" key="1">
    <source>
        <dbReference type="EMBL" id="KAG0574998.1"/>
    </source>
</evidence>
<organism evidence="1 2">
    <name type="scientific">Ceratodon purpureus</name>
    <name type="common">Fire moss</name>
    <name type="synonym">Dicranum purpureum</name>
    <dbReference type="NCBI Taxonomy" id="3225"/>
    <lineage>
        <taxon>Eukaryota</taxon>
        <taxon>Viridiplantae</taxon>
        <taxon>Streptophyta</taxon>
        <taxon>Embryophyta</taxon>
        <taxon>Bryophyta</taxon>
        <taxon>Bryophytina</taxon>
        <taxon>Bryopsida</taxon>
        <taxon>Dicranidae</taxon>
        <taxon>Pseudoditrichales</taxon>
        <taxon>Ditrichaceae</taxon>
        <taxon>Ceratodon</taxon>
    </lineage>
</organism>
<reference evidence="1" key="1">
    <citation type="submission" date="2020-06" db="EMBL/GenBank/DDBJ databases">
        <title>WGS assembly of Ceratodon purpureus strain R40.</title>
        <authorList>
            <person name="Carey S.B."/>
            <person name="Jenkins J."/>
            <person name="Shu S."/>
            <person name="Lovell J.T."/>
            <person name="Sreedasyam A."/>
            <person name="Maumus F."/>
            <person name="Tiley G.P."/>
            <person name="Fernandez-Pozo N."/>
            <person name="Barry K."/>
            <person name="Chen C."/>
            <person name="Wang M."/>
            <person name="Lipzen A."/>
            <person name="Daum C."/>
            <person name="Saski C.A."/>
            <person name="Payton A.C."/>
            <person name="Mcbreen J.C."/>
            <person name="Conrad R.E."/>
            <person name="Kollar L.M."/>
            <person name="Olsson S."/>
            <person name="Huttunen S."/>
            <person name="Landis J.B."/>
            <person name="Wickett N.J."/>
            <person name="Johnson M.G."/>
            <person name="Rensing S.A."/>
            <person name="Grimwood J."/>
            <person name="Schmutz J."/>
            <person name="Mcdaniel S.F."/>
        </authorList>
    </citation>
    <scope>NUCLEOTIDE SEQUENCE</scope>
    <source>
        <strain evidence="1">R40</strain>
    </source>
</reference>
<gene>
    <name evidence="1" type="ORF">KC19_VG309600</name>
</gene>
<evidence type="ECO:0000313" key="2">
    <source>
        <dbReference type="Proteomes" id="UP000822688"/>
    </source>
</evidence>
<comment type="caution">
    <text evidence="1">The sequence shown here is derived from an EMBL/GenBank/DDBJ whole genome shotgun (WGS) entry which is preliminary data.</text>
</comment>
<dbReference type="Proteomes" id="UP000822688">
    <property type="component" value="Chromosome V"/>
</dbReference>
<dbReference type="AlphaFoldDB" id="A0A8T0HX87"/>
<dbReference type="EMBL" id="CM026426">
    <property type="protein sequence ID" value="KAG0574998.1"/>
    <property type="molecule type" value="Genomic_DNA"/>
</dbReference>